<keyword evidence="1" id="KW-0472">Membrane</keyword>
<proteinExistence type="predicted"/>
<comment type="caution">
    <text evidence="2">The sequence shown here is derived from an EMBL/GenBank/DDBJ whole genome shotgun (WGS) entry which is preliminary data.</text>
</comment>
<feature type="transmembrane region" description="Helical" evidence="1">
    <location>
        <begin position="238"/>
        <end position="259"/>
    </location>
</feature>
<dbReference type="Proteomes" id="UP000598174">
    <property type="component" value="Unassembled WGS sequence"/>
</dbReference>
<reference evidence="2" key="1">
    <citation type="submission" date="2021-01" db="EMBL/GenBank/DDBJ databases">
        <title>Whole genome shotgun sequence of Actinoplanes ferrugineus NBRC 15555.</title>
        <authorList>
            <person name="Komaki H."/>
            <person name="Tamura T."/>
        </authorList>
    </citation>
    <scope>NUCLEOTIDE SEQUENCE</scope>
    <source>
        <strain evidence="2">NBRC 15555</strain>
    </source>
</reference>
<evidence type="ECO:0008006" key="4">
    <source>
        <dbReference type="Google" id="ProtNLM"/>
    </source>
</evidence>
<accession>A0A919JA50</accession>
<feature type="transmembrane region" description="Helical" evidence="1">
    <location>
        <begin position="164"/>
        <end position="181"/>
    </location>
</feature>
<dbReference type="RefSeq" id="WP_203822447.1">
    <property type="nucleotide sequence ID" value="NZ_BAAABP010000036.1"/>
</dbReference>
<dbReference type="AlphaFoldDB" id="A0A919JA50"/>
<organism evidence="2 3">
    <name type="scientific">Paractinoplanes ferrugineus</name>
    <dbReference type="NCBI Taxonomy" id="113564"/>
    <lineage>
        <taxon>Bacteria</taxon>
        <taxon>Bacillati</taxon>
        <taxon>Actinomycetota</taxon>
        <taxon>Actinomycetes</taxon>
        <taxon>Micromonosporales</taxon>
        <taxon>Micromonosporaceae</taxon>
        <taxon>Paractinoplanes</taxon>
    </lineage>
</organism>
<keyword evidence="1" id="KW-1133">Transmembrane helix</keyword>
<protein>
    <recommendedName>
        <fullName evidence="4">ABC transporter permease</fullName>
    </recommendedName>
</protein>
<feature type="transmembrane region" description="Helical" evidence="1">
    <location>
        <begin position="120"/>
        <end position="144"/>
    </location>
</feature>
<evidence type="ECO:0000256" key="1">
    <source>
        <dbReference type="SAM" id="Phobius"/>
    </source>
</evidence>
<feature type="transmembrane region" description="Helical" evidence="1">
    <location>
        <begin position="20"/>
        <end position="38"/>
    </location>
</feature>
<evidence type="ECO:0000313" key="2">
    <source>
        <dbReference type="EMBL" id="GIE16107.1"/>
    </source>
</evidence>
<gene>
    <name evidence="2" type="ORF">Afe05nite_79470</name>
</gene>
<sequence>MLTFPRTLVAELRKTATLPGSLAALAVASVGPLGISLLNSMGVRNALRSGQPDLVAYTSAADAVFSAAPLGTVGAVVLGVIAVSSEYTANTPDAGGGRQITATLTATPSRLAVVAAKATVVALLVLATAAVTIPVCLGAANLVLGGLGTPADVGDTVARGVGAAVYWTLTALMVLAITVLTRNGIGPLIAGIVNSSLVSVSVLLSHVTPLAYYLPDLAGMRLFADDSIATFDGALDPIPGGLVMATWALGLLAISSVVFTRRDA</sequence>
<dbReference type="EMBL" id="BOMM01000077">
    <property type="protein sequence ID" value="GIE16107.1"/>
    <property type="molecule type" value="Genomic_DNA"/>
</dbReference>
<name>A0A919JA50_9ACTN</name>
<keyword evidence="1" id="KW-0812">Transmembrane</keyword>
<feature type="transmembrane region" description="Helical" evidence="1">
    <location>
        <begin position="188"/>
        <end position="214"/>
    </location>
</feature>
<evidence type="ECO:0000313" key="3">
    <source>
        <dbReference type="Proteomes" id="UP000598174"/>
    </source>
</evidence>
<keyword evidence="3" id="KW-1185">Reference proteome</keyword>